<gene>
    <name evidence="2" type="ORF">CH367_08930</name>
</gene>
<keyword evidence="3" id="KW-1185">Reference proteome</keyword>
<evidence type="ECO:0000313" key="2">
    <source>
        <dbReference type="EMBL" id="PJZ57467.1"/>
    </source>
</evidence>
<dbReference type="EMBL" id="NPDS01000003">
    <property type="protein sequence ID" value="PJZ57467.1"/>
    <property type="molecule type" value="Genomic_DNA"/>
</dbReference>
<protein>
    <submittedName>
        <fullName evidence="2">Uncharacterized protein</fullName>
    </submittedName>
</protein>
<keyword evidence="1" id="KW-1133">Transmembrane helix</keyword>
<keyword evidence="1" id="KW-0812">Transmembrane</keyword>
<accession>A0ABX4NKV7</accession>
<name>A0ABX4NKV7_9LEPT</name>
<comment type="caution">
    <text evidence="2">The sequence shown here is derived from an EMBL/GenBank/DDBJ whole genome shotgun (WGS) entry which is preliminary data.</text>
</comment>
<reference evidence="2 3" key="1">
    <citation type="submission" date="2017-07" db="EMBL/GenBank/DDBJ databases">
        <title>Leptospira spp. isolated from tropical soils.</title>
        <authorList>
            <person name="Thibeaux R."/>
            <person name="Iraola G."/>
            <person name="Ferres I."/>
            <person name="Bierque E."/>
            <person name="Girault D."/>
            <person name="Soupe-Gilbert M.-E."/>
            <person name="Picardeau M."/>
            <person name="Goarant C."/>
        </authorList>
    </citation>
    <scope>NUCLEOTIDE SEQUENCE [LARGE SCALE GENOMIC DNA]</scope>
    <source>
        <strain evidence="2 3">FH4-C-A1</strain>
    </source>
</reference>
<organism evidence="2 3">
    <name type="scientific">Leptospira barantonii</name>
    <dbReference type="NCBI Taxonomy" id="2023184"/>
    <lineage>
        <taxon>Bacteria</taxon>
        <taxon>Pseudomonadati</taxon>
        <taxon>Spirochaetota</taxon>
        <taxon>Spirochaetia</taxon>
        <taxon>Leptospirales</taxon>
        <taxon>Leptospiraceae</taxon>
        <taxon>Leptospira</taxon>
    </lineage>
</organism>
<evidence type="ECO:0000313" key="3">
    <source>
        <dbReference type="Proteomes" id="UP000231879"/>
    </source>
</evidence>
<dbReference type="Proteomes" id="UP000231879">
    <property type="component" value="Unassembled WGS sequence"/>
</dbReference>
<feature type="transmembrane region" description="Helical" evidence="1">
    <location>
        <begin position="35"/>
        <end position="56"/>
    </location>
</feature>
<sequence length="75" mass="8917">MKALNYIYENLIQLTVEYITQYMVDYFGIDISDSMTTIFVCGTLILFLMITWIFFYGDVLELSNVKWSDSKKDKY</sequence>
<keyword evidence="1" id="KW-0472">Membrane</keyword>
<evidence type="ECO:0000256" key="1">
    <source>
        <dbReference type="SAM" id="Phobius"/>
    </source>
</evidence>
<proteinExistence type="predicted"/>